<feature type="domain" description="Urease accessory protein UreH-like transmembrane" evidence="2">
    <location>
        <begin position="8"/>
        <end position="188"/>
    </location>
</feature>
<gene>
    <name evidence="3" type="ORF">PQO03_08350</name>
</gene>
<proteinExistence type="predicted"/>
<keyword evidence="1" id="KW-1133">Transmembrane helix</keyword>
<feature type="transmembrane region" description="Helical" evidence="1">
    <location>
        <begin position="127"/>
        <end position="149"/>
    </location>
</feature>
<dbReference type="RefSeq" id="WP_274149453.1">
    <property type="nucleotide sequence ID" value="NZ_CP117811.1"/>
</dbReference>
<evidence type="ECO:0000313" key="4">
    <source>
        <dbReference type="Proteomes" id="UP001214250"/>
    </source>
</evidence>
<sequence>MTTILSSFILGLAVSLHCAGMCGPLMCAKFSNGNKFVASHFCSLQLGRLTTYGILGLIIALTSKMISLGLYQNRISVITGLLILVVYFAPMKIKRRVMSHFPQTKWNKKLRQSFGKLMGSQSLGGNYALGILNGLLPCGVVYVALGASLTAESPIHGVLMMVAFGLGNIPVLLMSAGAGRLIANPRVRAMTIPLAVLMTGSLLILRGMDLGIPYVSPHLEQETGKVASCCEH</sequence>
<dbReference type="InterPro" id="IPR039447">
    <property type="entry name" value="UreH-like_TM_dom"/>
</dbReference>
<keyword evidence="1" id="KW-0812">Transmembrane</keyword>
<feature type="transmembrane region" description="Helical" evidence="1">
    <location>
        <begin position="155"/>
        <end position="175"/>
    </location>
</feature>
<dbReference type="PANTHER" id="PTHR42208">
    <property type="entry name" value="HEAVY METAL TRANSPORTER-RELATED"/>
    <property type="match status" value="1"/>
</dbReference>
<dbReference type="PANTHER" id="PTHR42208:SF1">
    <property type="entry name" value="HEAVY METAL TRANSPORTER"/>
    <property type="match status" value="1"/>
</dbReference>
<evidence type="ECO:0000256" key="1">
    <source>
        <dbReference type="SAM" id="Phobius"/>
    </source>
</evidence>
<dbReference type="EMBL" id="CP117811">
    <property type="protein sequence ID" value="WDE95725.1"/>
    <property type="molecule type" value="Genomic_DNA"/>
</dbReference>
<protein>
    <submittedName>
        <fullName evidence="3">Sulfite exporter TauE/SafE family protein</fullName>
    </submittedName>
</protein>
<accession>A0ABY7VR65</accession>
<dbReference type="Proteomes" id="UP001214250">
    <property type="component" value="Chromosome 1"/>
</dbReference>
<dbReference type="Pfam" id="PF13386">
    <property type="entry name" value="DsbD_2"/>
    <property type="match status" value="1"/>
</dbReference>
<evidence type="ECO:0000313" key="3">
    <source>
        <dbReference type="EMBL" id="WDE95725.1"/>
    </source>
</evidence>
<reference evidence="3 4" key="1">
    <citation type="submission" date="2023-02" db="EMBL/GenBank/DDBJ databases">
        <title>Genome sequence of Lentisphaera profundi SAORIC-696.</title>
        <authorList>
            <person name="Kim e."/>
            <person name="Cho J.-C."/>
            <person name="Choi A."/>
            <person name="Kang I."/>
        </authorList>
    </citation>
    <scope>NUCLEOTIDE SEQUENCE [LARGE SCALE GENOMIC DNA]</scope>
    <source>
        <strain evidence="3 4">SAORIC-696</strain>
    </source>
</reference>
<evidence type="ECO:0000259" key="2">
    <source>
        <dbReference type="Pfam" id="PF13386"/>
    </source>
</evidence>
<keyword evidence="4" id="KW-1185">Reference proteome</keyword>
<name>A0ABY7VR65_9BACT</name>
<keyword evidence="1" id="KW-0472">Membrane</keyword>
<feature type="transmembrane region" description="Helical" evidence="1">
    <location>
        <begin position="71"/>
        <end position="89"/>
    </location>
</feature>
<organism evidence="3 4">
    <name type="scientific">Lentisphaera profundi</name>
    <dbReference type="NCBI Taxonomy" id="1658616"/>
    <lineage>
        <taxon>Bacteria</taxon>
        <taxon>Pseudomonadati</taxon>
        <taxon>Lentisphaerota</taxon>
        <taxon>Lentisphaeria</taxon>
        <taxon>Lentisphaerales</taxon>
        <taxon>Lentisphaeraceae</taxon>
        <taxon>Lentisphaera</taxon>
    </lineage>
</organism>